<evidence type="ECO:0000256" key="5">
    <source>
        <dbReference type="SAM" id="Phobius"/>
    </source>
</evidence>
<feature type="transmembrane region" description="Helical" evidence="5">
    <location>
        <begin position="163"/>
        <end position="183"/>
    </location>
</feature>
<reference evidence="7" key="1">
    <citation type="submission" date="2020-12" db="EMBL/GenBank/DDBJ databases">
        <title>Bacterial novel species Flavobacterium sp. SE-1-e isolated from soil.</title>
        <authorList>
            <person name="Jung H.-Y."/>
        </authorList>
    </citation>
    <scope>NUCLEOTIDE SEQUENCE</scope>
    <source>
        <strain evidence="7">SE-1-e</strain>
    </source>
</reference>
<dbReference type="GO" id="GO:0016020">
    <property type="term" value="C:membrane"/>
    <property type="evidence" value="ECO:0007669"/>
    <property type="project" value="UniProtKB-SubCell"/>
</dbReference>
<dbReference type="GO" id="GO:0004252">
    <property type="term" value="F:serine-type endopeptidase activity"/>
    <property type="evidence" value="ECO:0007669"/>
    <property type="project" value="InterPro"/>
</dbReference>
<organism evidence="7 8">
    <name type="scientific">Flavobacterium agrisoli</name>
    <dbReference type="NCBI Taxonomy" id="2793066"/>
    <lineage>
        <taxon>Bacteria</taxon>
        <taxon>Pseudomonadati</taxon>
        <taxon>Bacteroidota</taxon>
        <taxon>Flavobacteriia</taxon>
        <taxon>Flavobacteriales</taxon>
        <taxon>Flavobacteriaceae</taxon>
        <taxon>Flavobacterium</taxon>
    </lineage>
</organism>
<feature type="transmembrane region" description="Helical" evidence="5">
    <location>
        <begin position="66"/>
        <end position="84"/>
    </location>
</feature>
<evidence type="ECO:0000256" key="2">
    <source>
        <dbReference type="ARBA" id="ARBA00022692"/>
    </source>
</evidence>
<name>A0A934PQU2_9FLAO</name>
<evidence type="ECO:0000313" key="8">
    <source>
        <dbReference type="Proteomes" id="UP000609172"/>
    </source>
</evidence>
<sequence>MNDSQFRYSNSVLGFPFLFVLLLWIIYWVQIRFDYNFYDNGIFPRTFSGLQGIFLSAFIHADLSHLYHNTIPLFVLLAALRYFYPKQTAGVLFFGIVFSGIFTWVIARANYHIGASGLIYVLFSFIFFKGLQSHYYRLVALSLATIVVYGGMVWFMFPEGDQTISWEGHLSGFITGLFLSVFYKLPEYKKVYHYDWQRPDFKPENDAFLRQFDANGNFINPPLLEDAEEEDMSDNPYFTSNFDVKYILKRESNN</sequence>
<dbReference type="PANTHER" id="PTHR43731:SF9">
    <property type="entry name" value="SLR1461 PROTEIN"/>
    <property type="match status" value="1"/>
</dbReference>
<dbReference type="GO" id="GO:0006508">
    <property type="term" value="P:proteolysis"/>
    <property type="evidence" value="ECO:0007669"/>
    <property type="project" value="UniProtKB-KW"/>
</dbReference>
<keyword evidence="3 5" id="KW-1133">Transmembrane helix</keyword>
<keyword evidence="2 5" id="KW-0812">Transmembrane</keyword>
<dbReference type="InterPro" id="IPR035952">
    <property type="entry name" value="Rhomboid-like_sf"/>
</dbReference>
<feature type="domain" description="Peptidase S54 rhomboid" evidence="6">
    <location>
        <begin position="52"/>
        <end position="182"/>
    </location>
</feature>
<keyword evidence="7" id="KW-0645">Protease</keyword>
<protein>
    <submittedName>
        <fullName evidence="7">Rhomboid family intramembrane serine protease</fullName>
    </submittedName>
</protein>
<dbReference type="Pfam" id="PF01694">
    <property type="entry name" value="Rhomboid"/>
    <property type="match status" value="1"/>
</dbReference>
<comment type="subcellular location">
    <subcellularLocation>
        <location evidence="1">Membrane</location>
        <topology evidence="1">Multi-pass membrane protein</topology>
    </subcellularLocation>
</comment>
<accession>A0A934PQU2</accession>
<dbReference type="InterPro" id="IPR022764">
    <property type="entry name" value="Peptidase_S54_rhomboid_dom"/>
</dbReference>
<dbReference type="InterPro" id="IPR050925">
    <property type="entry name" value="Rhomboid_protease_S54"/>
</dbReference>
<evidence type="ECO:0000256" key="3">
    <source>
        <dbReference type="ARBA" id="ARBA00022989"/>
    </source>
</evidence>
<keyword evidence="4 5" id="KW-0472">Membrane</keyword>
<dbReference type="RefSeq" id="WP_200107087.1">
    <property type="nucleotide sequence ID" value="NZ_JAEHFV010000007.1"/>
</dbReference>
<gene>
    <name evidence="7" type="ORF">I5M07_14095</name>
</gene>
<feature type="transmembrane region" description="Helical" evidence="5">
    <location>
        <begin position="12"/>
        <end position="30"/>
    </location>
</feature>
<dbReference type="SUPFAM" id="SSF144091">
    <property type="entry name" value="Rhomboid-like"/>
    <property type="match status" value="1"/>
</dbReference>
<feature type="transmembrane region" description="Helical" evidence="5">
    <location>
        <begin position="113"/>
        <end position="131"/>
    </location>
</feature>
<keyword evidence="8" id="KW-1185">Reference proteome</keyword>
<comment type="caution">
    <text evidence="7">The sequence shown here is derived from an EMBL/GenBank/DDBJ whole genome shotgun (WGS) entry which is preliminary data.</text>
</comment>
<proteinExistence type="predicted"/>
<evidence type="ECO:0000313" key="7">
    <source>
        <dbReference type="EMBL" id="MBK0370963.1"/>
    </source>
</evidence>
<feature type="transmembrane region" description="Helical" evidence="5">
    <location>
        <begin position="91"/>
        <end position="107"/>
    </location>
</feature>
<keyword evidence="7" id="KW-0378">Hydrolase</keyword>
<evidence type="ECO:0000256" key="4">
    <source>
        <dbReference type="ARBA" id="ARBA00023136"/>
    </source>
</evidence>
<dbReference type="AlphaFoldDB" id="A0A934PQU2"/>
<dbReference type="Proteomes" id="UP000609172">
    <property type="component" value="Unassembled WGS sequence"/>
</dbReference>
<dbReference type="Gene3D" id="1.20.1540.10">
    <property type="entry name" value="Rhomboid-like"/>
    <property type="match status" value="1"/>
</dbReference>
<feature type="transmembrane region" description="Helical" evidence="5">
    <location>
        <begin position="138"/>
        <end position="157"/>
    </location>
</feature>
<dbReference type="EMBL" id="JAEHFV010000007">
    <property type="protein sequence ID" value="MBK0370963.1"/>
    <property type="molecule type" value="Genomic_DNA"/>
</dbReference>
<evidence type="ECO:0000256" key="1">
    <source>
        <dbReference type="ARBA" id="ARBA00004141"/>
    </source>
</evidence>
<dbReference type="PANTHER" id="PTHR43731">
    <property type="entry name" value="RHOMBOID PROTEASE"/>
    <property type="match status" value="1"/>
</dbReference>
<evidence type="ECO:0000259" key="6">
    <source>
        <dbReference type="Pfam" id="PF01694"/>
    </source>
</evidence>